<protein>
    <submittedName>
        <fullName evidence="3">Zonular occludens toxin domain-containing protein</fullName>
    </submittedName>
</protein>
<dbReference type="Proteomes" id="UP001595722">
    <property type="component" value="Unassembled WGS sequence"/>
</dbReference>
<proteinExistence type="predicted"/>
<name>A0ABV7VW19_9GAMM</name>
<dbReference type="EMBL" id="JBHRYB010000015">
    <property type="protein sequence ID" value="MFC3681407.1"/>
    <property type="molecule type" value="Genomic_DNA"/>
</dbReference>
<organism evidence="3 4">
    <name type="scientific">Bacterioplanoides pacificum</name>
    <dbReference type="NCBI Taxonomy" id="1171596"/>
    <lineage>
        <taxon>Bacteria</taxon>
        <taxon>Pseudomonadati</taxon>
        <taxon>Pseudomonadota</taxon>
        <taxon>Gammaproteobacteria</taxon>
        <taxon>Oceanospirillales</taxon>
        <taxon>Oceanospirillaceae</taxon>
        <taxon>Bacterioplanoides</taxon>
    </lineage>
</organism>
<evidence type="ECO:0000256" key="1">
    <source>
        <dbReference type="SAM" id="Phobius"/>
    </source>
</evidence>
<dbReference type="Gene3D" id="3.40.50.300">
    <property type="entry name" value="P-loop containing nucleotide triphosphate hydrolases"/>
    <property type="match status" value="1"/>
</dbReference>
<accession>A0ABV7VW19</accession>
<evidence type="ECO:0000259" key="2">
    <source>
        <dbReference type="Pfam" id="PF05707"/>
    </source>
</evidence>
<keyword evidence="1" id="KW-0472">Membrane</keyword>
<evidence type="ECO:0000313" key="3">
    <source>
        <dbReference type="EMBL" id="MFC3681407.1"/>
    </source>
</evidence>
<keyword evidence="1" id="KW-1133">Transmembrane helix</keyword>
<reference evidence="4" key="1">
    <citation type="journal article" date="2019" name="Int. J. Syst. Evol. Microbiol.">
        <title>The Global Catalogue of Microorganisms (GCM) 10K type strain sequencing project: providing services to taxonomists for standard genome sequencing and annotation.</title>
        <authorList>
            <consortium name="The Broad Institute Genomics Platform"/>
            <consortium name="The Broad Institute Genome Sequencing Center for Infectious Disease"/>
            <person name="Wu L."/>
            <person name="Ma J."/>
        </authorList>
    </citation>
    <scope>NUCLEOTIDE SEQUENCE [LARGE SCALE GENOMIC DNA]</scope>
    <source>
        <strain evidence="4">KCTC 42424</strain>
    </source>
</reference>
<dbReference type="Pfam" id="PF05707">
    <property type="entry name" value="Zot"/>
    <property type="match status" value="1"/>
</dbReference>
<sequence length="305" mass="34911">MIHLITGIPGSGKSLLAVELLYKNSMSPQIRPAYTNISGIETDSLRCFELDDVEHWYDLPDGSLIVIDECQRWFRPRANGSAVPEYISRFETHRHQGLDIILITQHPGLIDRNIRKLVELHQHMYRAFGMNRRTVLEWNTCNENPEPAHSSSDAAKKNKPFDKNLFQFYKSATIHTHKRRLPWKKIGTLVGAVVVVAYCIISLYSSFSAKANPVKPQTEPSPKPELVTDPFPGKQLLVTTDNHLEYRGFQRSGAELTVFLEDPASGQYFTLQDFDGYRIQGVDVVFYISDFNYRVRDRDLLSILP</sequence>
<dbReference type="InterPro" id="IPR027417">
    <property type="entry name" value="P-loop_NTPase"/>
</dbReference>
<dbReference type="SUPFAM" id="SSF52540">
    <property type="entry name" value="P-loop containing nucleoside triphosphate hydrolases"/>
    <property type="match status" value="1"/>
</dbReference>
<comment type="caution">
    <text evidence="3">The sequence shown here is derived from an EMBL/GenBank/DDBJ whole genome shotgun (WGS) entry which is preliminary data.</text>
</comment>
<feature type="domain" description="Zona occludens toxin N-terminal" evidence="2">
    <location>
        <begin position="1"/>
        <end position="175"/>
    </location>
</feature>
<gene>
    <name evidence="3" type="ORF">ACFOMG_14980</name>
</gene>
<evidence type="ECO:0000313" key="4">
    <source>
        <dbReference type="Proteomes" id="UP001595722"/>
    </source>
</evidence>
<feature type="transmembrane region" description="Helical" evidence="1">
    <location>
        <begin position="186"/>
        <end position="207"/>
    </location>
</feature>
<dbReference type="RefSeq" id="WP_376867798.1">
    <property type="nucleotide sequence ID" value="NZ_JBHRYB010000015.1"/>
</dbReference>
<keyword evidence="4" id="KW-1185">Reference proteome</keyword>
<dbReference type="InterPro" id="IPR008900">
    <property type="entry name" value="Zot_N"/>
</dbReference>
<keyword evidence="1" id="KW-0812">Transmembrane</keyword>